<protein>
    <submittedName>
        <fullName evidence="7">Glutamate ABC transporter substrate-binding protein</fullName>
    </submittedName>
</protein>
<evidence type="ECO:0000256" key="5">
    <source>
        <dbReference type="SAM" id="SignalP"/>
    </source>
</evidence>
<accession>A0ABW6YF06</accession>
<evidence type="ECO:0000256" key="3">
    <source>
        <dbReference type="ARBA" id="ARBA00022729"/>
    </source>
</evidence>
<evidence type="ECO:0000313" key="8">
    <source>
        <dbReference type="Proteomes" id="UP001603013"/>
    </source>
</evidence>
<feature type="compositionally biased region" description="Low complexity" evidence="4">
    <location>
        <begin position="51"/>
        <end position="63"/>
    </location>
</feature>
<comment type="similarity">
    <text evidence="1">Belongs to the bacterial solute-binding protein 3 family.</text>
</comment>
<organism evidence="7 8">
    <name type="scientific">Streptomyces lateritius</name>
    <dbReference type="NCBI Taxonomy" id="67313"/>
    <lineage>
        <taxon>Bacteria</taxon>
        <taxon>Bacillati</taxon>
        <taxon>Actinomycetota</taxon>
        <taxon>Actinomycetes</taxon>
        <taxon>Kitasatosporales</taxon>
        <taxon>Streptomycetaceae</taxon>
        <taxon>Streptomyces</taxon>
    </lineage>
</organism>
<sequence>MTAGARAGRRVRGPAGRRAALWVALLSSVLVAVPAAAVTAEPPTVRVETARPLAAPAARAPSCDPRRASPRPSRVDGPAVRRIRERGHLVAGVDLNSYLWGSRDPYTREPVGFDVDLVRAIARDVLGPDATVRFVSMPPGQRIARLKARQVDVIVRTMSITCERLNEVAFSSVYFETGHRLLVPEGSPITGFDERLRGRRVCLGKGSSAAELLRTSGTGARAVETASHLDCLVELQQGKADAILTHATLAAGLAAQDPTVRLVGPRLDTALYGVAMNKDDTDLVRRVNAVLEDYREGGGRSPWMISYDKWLAPILGARPQAPPRAQYTD</sequence>
<feature type="domain" description="Solute-binding protein family 3/N-terminal" evidence="6">
    <location>
        <begin position="88"/>
        <end position="314"/>
    </location>
</feature>
<evidence type="ECO:0000313" key="7">
    <source>
        <dbReference type="EMBL" id="MFF8278435.1"/>
    </source>
</evidence>
<dbReference type="EMBL" id="JBIBSM010000010">
    <property type="protein sequence ID" value="MFF8278435.1"/>
    <property type="molecule type" value="Genomic_DNA"/>
</dbReference>
<feature type="region of interest" description="Disordered" evidence="4">
    <location>
        <begin position="51"/>
        <end position="77"/>
    </location>
</feature>
<evidence type="ECO:0000256" key="2">
    <source>
        <dbReference type="ARBA" id="ARBA00022448"/>
    </source>
</evidence>
<keyword evidence="2" id="KW-0813">Transport</keyword>
<dbReference type="SUPFAM" id="SSF53850">
    <property type="entry name" value="Periplasmic binding protein-like II"/>
    <property type="match status" value="1"/>
</dbReference>
<dbReference type="PANTHER" id="PTHR30085">
    <property type="entry name" value="AMINO ACID ABC TRANSPORTER PERMEASE"/>
    <property type="match status" value="1"/>
</dbReference>
<feature type="signal peptide" evidence="5">
    <location>
        <begin position="1"/>
        <end position="37"/>
    </location>
</feature>
<dbReference type="Pfam" id="PF00497">
    <property type="entry name" value="SBP_bac_3"/>
    <property type="match status" value="1"/>
</dbReference>
<dbReference type="Gene3D" id="3.40.190.10">
    <property type="entry name" value="Periplasmic binding protein-like II"/>
    <property type="match status" value="2"/>
</dbReference>
<keyword evidence="8" id="KW-1185">Reference proteome</keyword>
<evidence type="ECO:0000256" key="4">
    <source>
        <dbReference type="SAM" id="MobiDB-lite"/>
    </source>
</evidence>
<dbReference type="PANTHER" id="PTHR30085:SF6">
    <property type="entry name" value="ABC TRANSPORTER GLUTAMINE-BINDING PROTEIN GLNH"/>
    <property type="match status" value="1"/>
</dbReference>
<dbReference type="Proteomes" id="UP001603013">
    <property type="component" value="Unassembled WGS sequence"/>
</dbReference>
<dbReference type="SMART" id="SM00062">
    <property type="entry name" value="PBPb"/>
    <property type="match status" value="1"/>
</dbReference>
<evidence type="ECO:0000259" key="6">
    <source>
        <dbReference type="SMART" id="SM00062"/>
    </source>
</evidence>
<evidence type="ECO:0000256" key="1">
    <source>
        <dbReference type="ARBA" id="ARBA00010333"/>
    </source>
</evidence>
<dbReference type="RefSeq" id="WP_391935568.1">
    <property type="nucleotide sequence ID" value="NZ_JBIBSM010000010.1"/>
</dbReference>
<name>A0ABW6YF06_9ACTN</name>
<dbReference type="CDD" id="cd13690">
    <property type="entry name" value="PBP2_GluB"/>
    <property type="match status" value="1"/>
</dbReference>
<dbReference type="InterPro" id="IPR001638">
    <property type="entry name" value="Solute-binding_3/MltF_N"/>
</dbReference>
<keyword evidence="3 5" id="KW-0732">Signal</keyword>
<comment type="caution">
    <text evidence="7">The sequence shown here is derived from an EMBL/GenBank/DDBJ whole genome shotgun (WGS) entry which is preliminary data.</text>
</comment>
<gene>
    <name evidence="7" type="ORF">ACF05T_20365</name>
</gene>
<reference evidence="7 8" key="1">
    <citation type="submission" date="2024-10" db="EMBL/GenBank/DDBJ databases">
        <title>The Natural Products Discovery Center: Release of the First 8490 Sequenced Strains for Exploring Actinobacteria Biosynthetic Diversity.</title>
        <authorList>
            <person name="Kalkreuter E."/>
            <person name="Kautsar S.A."/>
            <person name="Yang D."/>
            <person name="Bader C.D."/>
            <person name="Teijaro C.N."/>
            <person name="Fluegel L."/>
            <person name="Davis C.M."/>
            <person name="Simpson J.R."/>
            <person name="Lauterbach L."/>
            <person name="Steele A.D."/>
            <person name="Gui C."/>
            <person name="Meng S."/>
            <person name="Li G."/>
            <person name="Viehrig K."/>
            <person name="Ye F."/>
            <person name="Su P."/>
            <person name="Kiefer A.F."/>
            <person name="Nichols A."/>
            <person name="Cepeda A.J."/>
            <person name="Yan W."/>
            <person name="Fan B."/>
            <person name="Jiang Y."/>
            <person name="Adhikari A."/>
            <person name="Zheng C.-J."/>
            <person name="Schuster L."/>
            <person name="Cowan T.M."/>
            <person name="Smanski M.J."/>
            <person name="Chevrette M.G."/>
            <person name="De Carvalho L.P.S."/>
            <person name="Shen B."/>
        </authorList>
    </citation>
    <scope>NUCLEOTIDE SEQUENCE [LARGE SCALE GENOMIC DNA]</scope>
    <source>
        <strain evidence="7 8">NPDC015755</strain>
    </source>
</reference>
<proteinExistence type="inferred from homology"/>
<dbReference type="InterPro" id="IPR051455">
    <property type="entry name" value="Bact_solute-bind_prot3"/>
</dbReference>
<feature type="chain" id="PRO_5047070603" evidence="5">
    <location>
        <begin position="38"/>
        <end position="329"/>
    </location>
</feature>